<accession>A0A556U0Z0</accession>
<feature type="compositionally biased region" description="Polar residues" evidence="2">
    <location>
        <begin position="40"/>
        <end position="49"/>
    </location>
</feature>
<feature type="repeat" description="WD" evidence="1">
    <location>
        <begin position="284"/>
        <end position="315"/>
    </location>
</feature>
<dbReference type="AlphaFoldDB" id="A0A556U0Z0"/>
<feature type="compositionally biased region" description="Acidic residues" evidence="2">
    <location>
        <begin position="80"/>
        <end position="89"/>
    </location>
</feature>
<proteinExistence type="predicted"/>
<organism evidence="4 5">
    <name type="scientific">Bagarius yarrelli</name>
    <name type="common">Goonch</name>
    <name type="synonym">Bagrus yarrelli</name>
    <dbReference type="NCBI Taxonomy" id="175774"/>
    <lineage>
        <taxon>Eukaryota</taxon>
        <taxon>Metazoa</taxon>
        <taxon>Chordata</taxon>
        <taxon>Craniata</taxon>
        <taxon>Vertebrata</taxon>
        <taxon>Euteleostomi</taxon>
        <taxon>Actinopterygii</taxon>
        <taxon>Neopterygii</taxon>
        <taxon>Teleostei</taxon>
        <taxon>Ostariophysi</taxon>
        <taxon>Siluriformes</taxon>
        <taxon>Sisoridae</taxon>
        <taxon>Sisorinae</taxon>
        <taxon>Bagarius</taxon>
    </lineage>
</organism>
<dbReference type="InterPro" id="IPR001680">
    <property type="entry name" value="WD40_rpt"/>
</dbReference>
<dbReference type="Proteomes" id="UP000319801">
    <property type="component" value="Unassembled WGS sequence"/>
</dbReference>
<dbReference type="InterPro" id="IPR024977">
    <property type="entry name" value="Apc4-like_WD40_dom"/>
</dbReference>
<evidence type="ECO:0000313" key="5">
    <source>
        <dbReference type="Proteomes" id="UP000319801"/>
    </source>
</evidence>
<sequence>MHFVIIIIIIIIRIIRSAGTIRSFYRLCDWSLDRGHDRTSLSSKPTSVVNEEDQEETRVKGHDPGLSSTPDLDADSKNTDEEDESEAPCETERDIILSVQDPSLVPTQRVASVPQTPPKTSGRLYIHSILQCGSEIMTCQFSNDGSLLAAGLSDGSIKIYSTDSGELLHTLRDRDSIVSSLPVTSLRFTQTSQTHSVLLATYASGCVKCWYVWDGQCVWWLKETRTNKKGEGEGEKQRQSFCLSVSPSGEQAVTGGSDSVIHLYDLNTQQRVQILRASSTRTVMDGHSSRVFALAFHPDRETEFISGGWDNTVQVQYSFFTL</sequence>
<protein>
    <submittedName>
        <fullName evidence="4">WD repeat-containing protein 5</fullName>
    </submittedName>
</protein>
<reference evidence="4 5" key="1">
    <citation type="journal article" date="2019" name="Genome Biol. Evol.">
        <title>Whole-Genome Sequencing of the Giant Devil Catfish, Bagarius yarrelli.</title>
        <authorList>
            <person name="Jiang W."/>
            <person name="Lv Y."/>
            <person name="Cheng L."/>
            <person name="Yang K."/>
            <person name="Chao B."/>
            <person name="Wang X."/>
            <person name="Li Y."/>
            <person name="Pan X."/>
            <person name="You X."/>
            <person name="Zhang Y."/>
            <person name="Yang J."/>
            <person name="Li J."/>
            <person name="Zhang X."/>
            <person name="Liu S."/>
            <person name="Sun C."/>
            <person name="Yang J."/>
            <person name="Shi Q."/>
        </authorList>
    </citation>
    <scope>NUCLEOTIDE SEQUENCE [LARGE SCALE GENOMIC DNA]</scope>
    <source>
        <strain evidence="4">JWS20170419001</strain>
        <tissue evidence="4">Muscle</tissue>
    </source>
</reference>
<feature type="region of interest" description="Disordered" evidence="2">
    <location>
        <begin position="36"/>
        <end position="92"/>
    </location>
</feature>
<evidence type="ECO:0000313" key="4">
    <source>
        <dbReference type="EMBL" id="TSL75247.1"/>
    </source>
</evidence>
<dbReference type="Pfam" id="PF12894">
    <property type="entry name" value="ANAPC4_WD40"/>
    <property type="match status" value="1"/>
</dbReference>
<comment type="caution">
    <text evidence="4">The sequence shown here is derived from an EMBL/GenBank/DDBJ whole genome shotgun (WGS) entry which is preliminary data.</text>
</comment>
<dbReference type="SUPFAM" id="SSF50978">
    <property type="entry name" value="WD40 repeat-like"/>
    <property type="match status" value="1"/>
</dbReference>
<feature type="domain" description="Anaphase-promoting complex subunit 4-like WD40" evidence="3">
    <location>
        <begin position="133"/>
        <end position="177"/>
    </location>
</feature>
<dbReference type="InterPro" id="IPR015943">
    <property type="entry name" value="WD40/YVTN_repeat-like_dom_sf"/>
</dbReference>
<dbReference type="PANTHER" id="PTHR47822">
    <property type="entry name" value="CARBOHYDRATE BINDING DOMAIN CONTAINING PROTEIN"/>
    <property type="match status" value="1"/>
</dbReference>
<dbReference type="PANTHER" id="PTHR47822:SF2">
    <property type="entry name" value="F-BOX AND WD-40 DOMAIN PROTEIN 7"/>
    <property type="match status" value="1"/>
</dbReference>
<name>A0A556U0Z0_BAGYA</name>
<dbReference type="EMBL" id="VCAZ01000036">
    <property type="protein sequence ID" value="TSL75247.1"/>
    <property type="molecule type" value="Genomic_DNA"/>
</dbReference>
<dbReference type="InterPro" id="IPR036322">
    <property type="entry name" value="WD40_repeat_dom_sf"/>
</dbReference>
<dbReference type="PROSITE" id="PS50082">
    <property type="entry name" value="WD_REPEATS_2"/>
    <property type="match status" value="2"/>
</dbReference>
<dbReference type="OrthoDB" id="10251741at2759"/>
<keyword evidence="1" id="KW-0853">WD repeat</keyword>
<evidence type="ECO:0000256" key="1">
    <source>
        <dbReference type="PROSITE-ProRule" id="PRU00221"/>
    </source>
</evidence>
<evidence type="ECO:0000259" key="3">
    <source>
        <dbReference type="Pfam" id="PF12894"/>
    </source>
</evidence>
<gene>
    <name evidence="4" type="ORF">Baya_7402</name>
</gene>
<keyword evidence="5" id="KW-1185">Reference proteome</keyword>
<feature type="repeat" description="WD" evidence="1">
    <location>
        <begin position="136"/>
        <end position="170"/>
    </location>
</feature>
<evidence type="ECO:0000256" key="2">
    <source>
        <dbReference type="SAM" id="MobiDB-lite"/>
    </source>
</evidence>
<dbReference type="Gene3D" id="2.130.10.10">
    <property type="entry name" value="YVTN repeat-like/Quinoprotein amine dehydrogenase"/>
    <property type="match status" value="2"/>
</dbReference>
<dbReference type="Pfam" id="PF00400">
    <property type="entry name" value="WD40"/>
    <property type="match status" value="2"/>
</dbReference>
<dbReference type="SMART" id="SM00320">
    <property type="entry name" value="WD40"/>
    <property type="match status" value="4"/>
</dbReference>